<feature type="binding site" evidence="3">
    <location>
        <position position="63"/>
    </location>
    <ligand>
        <name>a divalent metal cation</name>
        <dbReference type="ChEBI" id="CHEBI:60240"/>
    </ligand>
</feature>
<keyword evidence="3" id="KW-0862">Zinc</keyword>
<feature type="binding site" evidence="3">
    <location>
        <position position="216"/>
    </location>
    <ligand>
        <name>a divalent metal cation</name>
        <dbReference type="ChEBI" id="CHEBI:60240"/>
    </ligand>
</feature>
<evidence type="ECO:0000256" key="2">
    <source>
        <dbReference type="PIRSR" id="PIRSR605511-1"/>
    </source>
</evidence>
<dbReference type="EC" id="3.1.1.17" evidence="5"/>
<dbReference type="InterPro" id="IPR013658">
    <property type="entry name" value="SGL"/>
</dbReference>
<reference evidence="5 6" key="1">
    <citation type="submission" date="2019-02" db="EMBL/GenBank/DDBJ databases">
        <title>Deep-cultivation of Planctomycetes and their phenomic and genomic characterization uncovers novel biology.</title>
        <authorList>
            <person name="Wiegand S."/>
            <person name="Jogler M."/>
            <person name="Boedeker C."/>
            <person name="Pinto D."/>
            <person name="Vollmers J."/>
            <person name="Rivas-Marin E."/>
            <person name="Kohn T."/>
            <person name="Peeters S.H."/>
            <person name="Heuer A."/>
            <person name="Rast P."/>
            <person name="Oberbeckmann S."/>
            <person name="Bunk B."/>
            <person name="Jeske O."/>
            <person name="Meyerdierks A."/>
            <person name="Storesund J.E."/>
            <person name="Kallscheuer N."/>
            <person name="Luecker S."/>
            <person name="Lage O.M."/>
            <person name="Pohl T."/>
            <person name="Merkel B.J."/>
            <person name="Hornburger P."/>
            <person name="Mueller R.-W."/>
            <person name="Bruemmer F."/>
            <person name="Labrenz M."/>
            <person name="Spormann A.M."/>
            <person name="Op den Camp H."/>
            <person name="Overmann J."/>
            <person name="Amann R."/>
            <person name="Jetten M.S.M."/>
            <person name="Mascher T."/>
            <person name="Medema M.H."/>
            <person name="Devos D.P."/>
            <person name="Kaster A.-K."/>
            <person name="Ovreas L."/>
            <person name="Rohde M."/>
            <person name="Galperin M.Y."/>
            <person name="Jogler C."/>
        </authorList>
    </citation>
    <scope>NUCLEOTIDE SEQUENCE [LARGE SCALE GENOMIC DNA]</scope>
    <source>
        <strain evidence="5 6">Q31a</strain>
    </source>
</reference>
<feature type="binding site" evidence="3">
    <location>
        <position position="156"/>
    </location>
    <ligand>
        <name>substrate</name>
    </ligand>
</feature>
<dbReference type="EMBL" id="CP036298">
    <property type="protein sequence ID" value="QDV26865.1"/>
    <property type="molecule type" value="Genomic_DNA"/>
</dbReference>
<proteinExistence type="predicted"/>
<sequence length="341" mass="37505">MKAYHPWRLPNLILVLSSLLFVQDSVVAQQYLGTVERLSPELDSLLEQDAKMEILGSGFTWTEGPVWMGGAEGHLLFSDIPRNSIFQWSQDSGIRLFMSPSGYTGVTYYGLEPGSNGLLKDLQGRLVMCEHGDRRISVLTEQGGKRTLTDNYQGKRFNSPNDAILKRNGDLYFTDPPYGLPERFTDPHREIDFCGVYRLSPDGTVTLLTKEIERPNGLAFSPDESTLYVAQSHPEHATWTSFPVQADGTLGKGHEFYDATHRVGAELGLPDGMTVDGAGNLWASGPGGIYIFSSEAKLLGRLLTGLATSNCTFGPEGWLYVTADSHVVRIKTKAVMLPATP</sequence>
<evidence type="ECO:0000259" key="4">
    <source>
        <dbReference type="Pfam" id="PF08450"/>
    </source>
</evidence>
<evidence type="ECO:0000313" key="5">
    <source>
        <dbReference type="EMBL" id="QDV26865.1"/>
    </source>
</evidence>
<evidence type="ECO:0000256" key="3">
    <source>
        <dbReference type="PIRSR" id="PIRSR605511-2"/>
    </source>
</evidence>
<feature type="active site" description="Proton donor/acceptor" evidence="2">
    <location>
        <position position="271"/>
    </location>
</feature>
<dbReference type="Proteomes" id="UP000318017">
    <property type="component" value="Chromosome"/>
</dbReference>
<feature type="binding site" evidence="3">
    <location>
        <position position="271"/>
    </location>
    <ligand>
        <name>a divalent metal cation</name>
        <dbReference type="ChEBI" id="CHEBI:60240"/>
    </ligand>
</feature>
<keyword evidence="3" id="KW-0479">Metal-binding</keyword>
<organism evidence="5 6">
    <name type="scientific">Aureliella helgolandensis</name>
    <dbReference type="NCBI Taxonomy" id="2527968"/>
    <lineage>
        <taxon>Bacteria</taxon>
        <taxon>Pseudomonadati</taxon>
        <taxon>Planctomycetota</taxon>
        <taxon>Planctomycetia</taxon>
        <taxon>Pirellulales</taxon>
        <taxon>Pirellulaceae</taxon>
        <taxon>Aureliella</taxon>
    </lineage>
</organism>
<evidence type="ECO:0000313" key="6">
    <source>
        <dbReference type="Proteomes" id="UP000318017"/>
    </source>
</evidence>
<dbReference type="GO" id="GO:0004341">
    <property type="term" value="F:gluconolactonase activity"/>
    <property type="evidence" value="ECO:0007669"/>
    <property type="project" value="UniProtKB-EC"/>
</dbReference>
<gene>
    <name evidence="5" type="primary">gnl_3</name>
    <name evidence="5" type="ORF">Q31a_52440</name>
</gene>
<dbReference type="KEGG" id="ahel:Q31a_52440"/>
<dbReference type="SUPFAM" id="SSF63829">
    <property type="entry name" value="Calcium-dependent phosphotriesterase"/>
    <property type="match status" value="1"/>
</dbReference>
<dbReference type="PANTHER" id="PTHR47572:SF4">
    <property type="entry name" value="LACTONASE DRP35"/>
    <property type="match status" value="1"/>
</dbReference>
<dbReference type="InterPro" id="IPR011042">
    <property type="entry name" value="6-blade_b-propeller_TolB-like"/>
</dbReference>
<dbReference type="AlphaFoldDB" id="A0A518GE39"/>
<dbReference type="Gene3D" id="2.120.10.30">
    <property type="entry name" value="TolB, C-terminal domain"/>
    <property type="match status" value="1"/>
</dbReference>
<dbReference type="GO" id="GO:0046872">
    <property type="term" value="F:metal ion binding"/>
    <property type="evidence" value="ECO:0007669"/>
    <property type="project" value="UniProtKB-KW"/>
</dbReference>
<keyword evidence="1 5" id="KW-0378">Hydrolase</keyword>
<keyword evidence="6" id="KW-1185">Reference proteome</keyword>
<dbReference type="PANTHER" id="PTHR47572">
    <property type="entry name" value="LIPOPROTEIN-RELATED"/>
    <property type="match status" value="1"/>
</dbReference>
<name>A0A518GE39_9BACT</name>
<feature type="binding site" evidence="3">
    <location>
        <position position="161"/>
    </location>
    <ligand>
        <name>substrate</name>
    </ligand>
</feature>
<dbReference type="InterPro" id="IPR051262">
    <property type="entry name" value="SMP-30/CGR1_Lactonase"/>
</dbReference>
<dbReference type="Pfam" id="PF08450">
    <property type="entry name" value="SGL"/>
    <property type="match status" value="1"/>
</dbReference>
<feature type="domain" description="SMP-30/Gluconolactonase/LRE-like region" evidence="4">
    <location>
        <begin position="61"/>
        <end position="323"/>
    </location>
</feature>
<evidence type="ECO:0000256" key="1">
    <source>
        <dbReference type="ARBA" id="ARBA00022801"/>
    </source>
</evidence>
<protein>
    <submittedName>
        <fullName evidence="5">Gluconolactonase</fullName>
        <ecNumber evidence="5">3.1.1.17</ecNumber>
    </submittedName>
</protein>
<comment type="cofactor">
    <cofactor evidence="3">
        <name>Zn(2+)</name>
        <dbReference type="ChEBI" id="CHEBI:29105"/>
    </cofactor>
    <text evidence="3">Binds 1 divalent metal cation per subunit.</text>
</comment>
<dbReference type="InterPro" id="IPR005511">
    <property type="entry name" value="SMP-30"/>
</dbReference>
<dbReference type="PRINTS" id="PR01790">
    <property type="entry name" value="SMP30FAMILY"/>
</dbReference>
<accession>A0A518GE39</accession>
<dbReference type="RefSeq" id="WP_145083367.1">
    <property type="nucleotide sequence ID" value="NZ_CP036298.1"/>
</dbReference>
<dbReference type="OrthoDB" id="272794at2"/>